<dbReference type="InterPro" id="IPR043733">
    <property type="entry name" value="DUF5677"/>
</dbReference>
<dbReference type="AlphaFoldDB" id="A0A3M8C9C3"/>
<dbReference type="RefSeq" id="WP_122915264.1">
    <property type="nucleotide sequence ID" value="NZ_RHHT01000062.1"/>
</dbReference>
<dbReference type="EMBL" id="RHHT01000062">
    <property type="protein sequence ID" value="RNB72199.1"/>
    <property type="molecule type" value="Genomic_DNA"/>
</dbReference>
<sequence>MTVGPFATSAVFQKCNNISHNAREIYKKYITNEVMRELKPTQHLILRMIYNSETTSSSISFMTSWLHIIQALSLLRVRQEQCIVSSYLLNEEPEKGLYPFVAHVSVSKYINMRDALKEDEIKENLEQRYLDELPKLRDEAIYSNQQLNPDFDANSEKFERKWTKLDLLSMCKRRDELAKISGKGFLKLTLQASYISLYRNASHLIHADCVAVSDIFLSLVPIGPDGQKMLMGKPSWAPTIMLFNTLFDIIQYAETLIWLGFDVCEEYECLFKEWKNVRNEVLED</sequence>
<dbReference type="Proteomes" id="UP000281915">
    <property type="component" value="Unassembled WGS sequence"/>
</dbReference>
<reference evidence="1 2" key="1">
    <citation type="submission" date="2018-10" db="EMBL/GenBank/DDBJ databases">
        <title>Phylogenomics of Brevibacillus.</title>
        <authorList>
            <person name="Dunlap C."/>
        </authorList>
    </citation>
    <scope>NUCLEOTIDE SEQUENCE [LARGE SCALE GENOMIC DNA]</scope>
    <source>
        <strain evidence="1 2">JCM 15085</strain>
    </source>
</reference>
<accession>A0A3M8C9C3</accession>
<protein>
    <submittedName>
        <fullName evidence="1">Uncharacterized protein</fullName>
    </submittedName>
</protein>
<comment type="caution">
    <text evidence="1">The sequence shown here is derived from an EMBL/GenBank/DDBJ whole genome shotgun (WGS) entry which is preliminary data.</text>
</comment>
<evidence type="ECO:0000313" key="2">
    <source>
        <dbReference type="Proteomes" id="UP000281915"/>
    </source>
</evidence>
<dbReference type="Pfam" id="PF18928">
    <property type="entry name" value="DUF5677"/>
    <property type="match status" value="1"/>
</dbReference>
<organism evidence="1 2">
    <name type="scientific">Brevibacillus panacihumi</name>
    <dbReference type="NCBI Taxonomy" id="497735"/>
    <lineage>
        <taxon>Bacteria</taxon>
        <taxon>Bacillati</taxon>
        <taxon>Bacillota</taxon>
        <taxon>Bacilli</taxon>
        <taxon>Bacillales</taxon>
        <taxon>Paenibacillaceae</taxon>
        <taxon>Brevibacillus</taxon>
    </lineage>
</organism>
<name>A0A3M8C9C3_9BACL</name>
<gene>
    <name evidence="1" type="ORF">EDM58_22125</name>
</gene>
<proteinExistence type="predicted"/>
<evidence type="ECO:0000313" key="1">
    <source>
        <dbReference type="EMBL" id="RNB72199.1"/>
    </source>
</evidence>